<sequence length="232" mass="24646">MASPVIDWQNAFVTVSSDVLASVIAFLPNLLASLIVFLLGLILAGWLRALVVKLLGAVQLSTLVQKTGFNQFLEKAEVKLKLEEILGGVVKWLVILIFSVTAINILGLSTVSAVLQTVLGYIPRVFSAVLVLTVGVLVAGLVESVVKGALGQIDIKASRLLGKISSWLVGIFATLAAINELGIAQSLINTLFIGFVAMLALGFGLAIGLGAKDTVAEVLDEWYQTFKKEVKK</sequence>
<name>A0A1F5E584_9BACT</name>
<comment type="caution">
    <text evidence="2">The sequence shown here is derived from an EMBL/GenBank/DDBJ whole genome shotgun (WGS) entry which is preliminary data.</text>
</comment>
<feature type="transmembrane region" description="Helical" evidence="1">
    <location>
        <begin position="20"/>
        <end position="47"/>
    </location>
</feature>
<evidence type="ECO:0008006" key="4">
    <source>
        <dbReference type="Google" id="ProtNLM"/>
    </source>
</evidence>
<dbReference type="STRING" id="1797457.A2160_00185"/>
<protein>
    <recommendedName>
        <fullName evidence="4">Small-conductance mechanosensitive ion channel</fullName>
    </recommendedName>
</protein>
<dbReference type="Pfam" id="PF05552">
    <property type="entry name" value="MS_channel_1st_1"/>
    <property type="match status" value="2"/>
</dbReference>
<organism evidence="2 3">
    <name type="scientific">Candidatus Beckwithbacteria bacterium RBG_13_42_9</name>
    <dbReference type="NCBI Taxonomy" id="1797457"/>
    <lineage>
        <taxon>Bacteria</taxon>
        <taxon>Candidatus Beckwithiibacteriota</taxon>
    </lineage>
</organism>
<evidence type="ECO:0000313" key="3">
    <source>
        <dbReference type="Proteomes" id="UP000177006"/>
    </source>
</evidence>
<dbReference type="AlphaFoldDB" id="A0A1F5E584"/>
<keyword evidence="1" id="KW-0812">Transmembrane</keyword>
<proteinExistence type="predicted"/>
<keyword evidence="1" id="KW-1133">Transmembrane helix</keyword>
<evidence type="ECO:0000313" key="2">
    <source>
        <dbReference type="EMBL" id="OGD62486.1"/>
    </source>
</evidence>
<feature type="transmembrane region" description="Helical" evidence="1">
    <location>
        <begin position="121"/>
        <end position="146"/>
    </location>
</feature>
<dbReference type="Gene3D" id="1.10.287.1260">
    <property type="match status" value="1"/>
</dbReference>
<gene>
    <name evidence="2" type="ORF">A2160_00185</name>
</gene>
<dbReference type="EMBL" id="MEZK01000021">
    <property type="protein sequence ID" value="OGD62486.1"/>
    <property type="molecule type" value="Genomic_DNA"/>
</dbReference>
<reference evidence="2 3" key="1">
    <citation type="journal article" date="2016" name="Nat. Commun.">
        <title>Thousands of microbial genomes shed light on interconnected biogeochemical processes in an aquifer system.</title>
        <authorList>
            <person name="Anantharaman K."/>
            <person name="Brown C.T."/>
            <person name="Hug L.A."/>
            <person name="Sharon I."/>
            <person name="Castelle C.J."/>
            <person name="Probst A.J."/>
            <person name="Thomas B.C."/>
            <person name="Singh A."/>
            <person name="Wilkins M.J."/>
            <person name="Karaoz U."/>
            <person name="Brodie E.L."/>
            <person name="Williams K.H."/>
            <person name="Hubbard S.S."/>
            <person name="Banfield J.F."/>
        </authorList>
    </citation>
    <scope>NUCLEOTIDE SEQUENCE [LARGE SCALE GENOMIC DNA]</scope>
</reference>
<evidence type="ECO:0000256" key="1">
    <source>
        <dbReference type="SAM" id="Phobius"/>
    </source>
</evidence>
<feature type="transmembrane region" description="Helical" evidence="1">
    <location>
        <begin position="191"/>
        <end position="211"/>
    </location>
</feature>
<feature type="transmembrane region" description="Helical" evidence="1">
    <location>
        <begin position="89"/>
        <end position="115"/>
    </location>
</feature>
<accession>A0A1F5E584</accession>
<keyword evidence="1" id="KW-0472">Membrane</keyword>
<dbReference type="Proteomes" id="UP000177006">
    <property type="component" value="Unassembled WGS sequence"/>
</dbReference>
<dbReference type="InterPro" id="IPR008910">
    <property type="entry name" value="MSC_TM_helix"/>
</dbReference>
<feature type="transmembrane region" description="Helical" evidence="1">
    <location>
        <begin position="167"/>
        <end position="185"/>
    </location>
</feature>